<proteinExistence type="predicted"/>
<reference evidence="1 2" key="2">
    <citation type="journal article" date="2022" name="Mol. Ecol. Resour.">
        <title>The genomes of chicory, endive, great burdock and yacon provide insights into Asteraceae paleo-polyploidization history and plant inulin production.</title>
        <authorList>
            <person name="Fan W."/>
            <person name="Wang S."/>
            <person name="Wang H."/>
            <person name="Wang A."/>
            <person name="Jiang F."/>
            <person name="Liu H."/>
            <person name="Zhao H."/>
            <person name="Xu D."/>
            <person name="Zhang Y."/>
        </authorList>
    </citation>
    <scope>NUCLEOTIDE SEQUENCE [LARGE SCALE GENOMIC DNA]</scope>
    <source>
        <strain evidence="2">cv. Punajuju</strain>
        <tissue evidence="1">Leaves</tissue>
    </source>
</reference>
<name>A0ACB9AGX5_CICIN</name>
<keyword evidence="2" id="KW-1185">Reference proteome</keyword>
<organism evidence="1 2">
    <name type="scientific">Cichorium intybus</name>
    <name type="common">Chicory</name>
    <dbReference type="NCBI Taxonomy" id="13427"/>
    <lineage>
        <taxon>Eukaryota</taxon>
        <taxon>Viridiplantae</taxon>
        <taxon>Streptophyta</taxon>
        <taxon>Embryophyta</taxon>
        <taxon>Tracheophyta</taxon>
        <taxon>Spermatophyta</taxon>
        <taxon>Magnoliopsida</taxon>
        <taxon>eudicotyledons</taxon>
        <taxon>Gunneridae</taxon>
        <taxon>Pentapetalae</taxon>
        <taxon>asterids</taxon>
        <taxon>campanulids</taxon>
        <taxon>Asterales</taxon>
        <taxon>Asteraceae</taxon>
        <taxon>Cichorioideae</taxon>
        <taxon>Cichorieae</taxon>
        <taxon>Cichoriinae</taxon>
        <taxon>Cichorium</taxon>
    </lineage>
</organism>
<dbReference type="EMBL" id="CM042015">
    <property type="protein sequence ID" value="KAI3708991.1"/>
    <property type="molecule type" value="Genomic_DNA"/>
</dbReference>
<sequence length="111" mass="12183">MIISRPAIIISRPAMIMIIWTGSIKFPFHPKHTTLTVWKRSSMSFQGTDGFTVYDRHGKLGFRVDNYSRNSHVRNRWSCSNDGAGCVSGGGSGGALVLMDGSDNPLITLKP</sequence>
<evidence type="ECO:0000313" key="1">
    <source>
        <dbReference type="EMBL" id="KAI3708991.1"/>
    </source>
</evidence>
<dbReference type="Proteomes" id="UP001055811">
    <property type="component" value="Linkage Group LG07"/>
</dbReference>
<reference evidence="2" key="1">
    <citation type="journal article" date="2022" name="Mol. Ecol. Resour.">
        <title>The genomes of chicory, endive, great burdock and yacon provide insights into Asteraceae palaeo-polyploidization history and plant inulin production.</title>
        <authorList>
            <person name="Fan W."/>
            <person name="Wang S."/>
            <person name="Wang H."/>
            <person name="Wang A."/>
            <person name="Jiang F."/>
            <person name="Liu H."/>
            <person name="Zhao H."/>
            <person name="Xu D."/>
            <person name="Zhang Y."/>
        </authorList>
    </citation>
    <scope>NUCLEOTIDE SEQUENCE [LARGE SCALE GENOMIC DNA]</scope>
    <source>
        <strain evidence="2">cv. Punajuju</strain>
    </source>
</reference>
<protein>
    <submittedName>
        <fullName evidence="1">Uncharacterized protein</fullName>
    </submittedName>
</protein>
<evidence type="ECO:0000313" key="2">
    <source>
        <dbReference type="Proteomes" id="UP001055811"/>
    </source>
</evidence>
<accession>A0ACB9AGX5</accession>
<gene>
    <name evidence="1" type="ORF">L2E82_38645</name>
</gene>
<comment type="caution">
    <text evidence="1">The sequence shown here is derived from an EMBL/GenBank/DDBJ whole genome shotgun (WGS) entry which is preliminary data.</text>
</comment>